<evidence type="ECO:0000313" key="10">
    <source>
        <dbReference type="EMBL" id="CAK9011186.1"/>
    </source>
</evidence>
<dbReference type="PANTHER" id="PTHR47958">
    <property type="entry name" value="ATP-DEPENDENT RNA HELICASE DBP3"/>
    <property type="match status" value="1"/>
</dbReference>
<evidence type="ECO:0000259" key="9">
    <source>
        <dbReference type="PROSITE" id="PS51195"/>
    </source>
</evidence>
<evidence type="ECO:0000256" key="4">
    <source>
        <dbReference type="ARBA" id="ARBA00022806"/>
    </source>
</evidence>
<keyword evidence="3" id="KW-0378">Hydrolase</keyword>
<dbReference type="Pfam" id="PF00271">
    <property type="entry name" value="Helicase_C"/>
    <property type="match status" value="1"/>
</dbReference>
<keyword evidence="2" id="KW-0547">Nucleotide-binding</keyword>
<reference evidence="10 11" key="1">
    <citation type="submission" date="2024-02" db="EMBL/GenBank/DDBJ databases">
        <authorList>
            <person name="Chen Y."/>
            <person name="Shah S."/>
            <person name="Dougan E. K."/>
            <person name="Thang M."/>
            <person name="Chan C."/>
        </authorList>
    </citation>
    <scope>NUCLEOTIDE SEQUENCE [LARGE SCALE GENOMIC DNA]</scope>
</reference>
<name>A0ABP0J9X2_9DINO</name>
<dbReference type="PROSITE" id="PS51192">
    <property type="entry name" value="HELICASE_ATP_BIND_1"/>
    <property type="match status" value="1"/>
</dbReference>
<dbReference type="CDD" id="cd18787">
    <property type="entry name" value="SF2_C_DEAD"/>
    <property type="match status" value="1"/>
</dbReference>
<dbReference type="InterPro" id="IPR014001">
    <property type="entry name" value="Helicase_ATP-bd"/>
</dbReference>
<dbReference type="InterPro" id="IPR001650">
    <property type="entry name" value="Helicase_C-like"/>
</dbReference>
<keyword evidence="5" id="KW-0067">ATP-binding</keyword>
<proteinExistence type="predicted"/>
<dbReference type="EMBL" id="CAXAMN010004836">
    <property type="protein sequence ID" value="CAK9011186.1"/>
    <property type="molecule type" value="Genomic_DNA"/>
</dbReference>
<dbReference type="PROSITE" id="PS51194">
    <property type="entry name" value="HELICASE_CTER"/>
    <property type="match status" value="1"/>
</dbReference>
<dbReference type="SMART" id="SM00487">
    <property type="entry name" value="DEXDc"/>
    <property type="match status" value="1"/>
</dbReference>
<comment type="caution">
    <text evidence="10">The sequence shown here is derived from an EMBL/GenBank/DDBJ whole genome shotgun (WGS) entry which is preliminary data.</text>
</comment>
<dbReference type="EC" id="3.6.4.13" evidence="1"/>
<evidence type="ECO:0000313" key="11">
    <source>
        <dbReference type="Proteomes" id="UP001642484"/>
    </source>
</evidence>
<dbReference type="InterPro" id="IPR044742">
    <property type="entry name" value="DEAD/DEAH_RhlB"/>
</dbReference>
<feature type="domain" description="Helicase ATP-binding" evidence="7">
    <location>
        <begin position="125"/>
        <end position="329"/>
    </location>
</feature>
<dbReference type="Pfam" id="PF00270">
    <property type="entry name" value="DEAD"/>
    <property type="match status" value="1"/>
</dbReference>
<organism evidence="10 11">
    <name type="scientific">Durusdinium trenchii</name>
    <dbReference type="NCBI Taxonomy" id="1381693"/>
    <lineage>
        <taxon>Eukaryota</taxon>
        <taxon>Sar</taxon>
        <taxon>Alveolata</taxon>
        <taxon>Dinophyceae</taxon>
        <taxon>Suessiales</taxon>
        <taxon>Symbiodiniaceae</taxon>
        <taxon>Durusdinium</taxon>
    </lineage>
</organism>
<evidence type="ECO:0000259" key="7">
    <source>
        <dbReference type="PROSITE" id="PS51192"/>
    </source>
</evidence>
<dbReference type="InterPro" id="IPR011545">
    <property type="entry name" value="DEAD/DEAH_box_helicase_dom"/>
</dbReference>
<evidence type="ECO:0000256" key="2">
    <source>
        <dbReference type="ARBA" id="ARBA00022741"/>
    </source>
</evidence>
<dbReference type="SUPFAM" id="SSF52540">
    <property type="entry name" value="P-loop containing nucleoside triphosphate hydrolases"/>
    <property type="match status" value="1"/>
</dbReference>
<dbReference type="InterPro" id="IPR027417">
    <property type="entry name" value="P-loop_NTPase"/>
</dbReference>
<gene>
    <name evidence="10" type="ORF">CCMP2556_LOCUS10362</name>
</gene>
<dbReference type="PROSITE" id="PS51195">
    <property type="entry name" value="Q_MOTIF"/>
    <property type="match status" value="1"/>
</dbReference>
<evidence type="ECO:0000256" key="6">
    <source>
        <dbReference type="PROSITE-ProRule" id="PRU00552"/>
    </source>
</evidence>
<feature type="short sequence motif" description="Q motif" evidence="6">
    <location>
        <begin position="94"/>
        <end position="122"/>
    </location>
</feature>
<dbReference type="CDD" id="cd00268">
    <property type="entry name" value="DEADc"/>
    <property type="match status" value="1"/>
</dbReference>
<sequence>MALKQRPKRRPMQLLHSKERFLRCSRRHKRTQQGVSDSSGIQLIRCRLDEAKEKAQDPSRLGCEEPPESIEVYDEQAAQRGDDAENQWPPWSTLEAAEEGLTKTLVDAMRTAGFTEPTPIQAQGWPILCHGRDLIGVARTGSGKTLAFLLPCFARLLKEGLRSRMGSGSGPGDDASLPVQMQKQAAGPGAYSPEILVLAPSRELAAQIETEARRFTASTGIATLACYGGEGTRRETLGRLRERPECVVGTVGRLIDFIDNEKHWFGVKNVRFLILDEADAMIGEGLDSNIRKIAIDVETPRRQTMLFSATFADDVSDLATWISRHAVEVRVGMKDPLKANKDVMQEVVIVKDEFDKEGALKSMLRKLYGSQNKNPGKVLIFAFDHEECDSMAKKIKAALNGATVETLHGNKKQADREAAMQRFRSGDSWIMVATSIAGRGLDIKDINLVINFDPPEDGQDYVHRIGRTGRAGRKGKAITLLRKGPDGRAMIFITQVMRRTGLDVPQELIEALKQRRGRDMSLAAEVLQGLTNQQRLERSWAKLI</sequence>
<feature type="domain" description="Helicase C-terminal" evidence="8">
    <location>
        <begin position="342"/>
        <end position="512"/>
    </location>
</feature>
<evidence type="ECO:0000259" key="8">
    <source>
        <dbReference type="PROSITE" id="PS51194"/>
    </source>
</evidence>
<evidence type="ECO:0000256" key="5">
    <source>
        <dbReference type="ARBA" id="ARBA00022840"/>
    </source>
</evidence>
<dbReference type="SMART" id="SM00490">
    <property type="entry name" value="HELICc"/>
    <property type="match status" value="1"/>
</dbReference>
<protein>
    <recommendedName>
        <fullName evidence="1">RNA helicase</fullName>
        <ecNumber evidence="1">3.6.4.13</ecNumber>
    </recommendedName>
</protein>
<evidence type="ECO:0000256" key="3">
    <source>
        <dbReference type="ARBA" id="ARBA00022801"/>
    </source>
</evidence>
<accession>A0ABP0J9X2</accession>
<dbReference type="Gene3D" id="3.40.50.300">
    <property type="entry name" value="P-loop containing nucleotide triphosphate hydrolases"/>
    <property type="match status" value="2"/>
</dbReference>
<evidence type="ECO:0000256" key="1">
    <source>
        <dbReference type="ARBA" id="ARBA00012552"/>
    </source>
</evidence>
<dbReference type="InterPro" id="IPR014014">
    <property type="entry name" value="RNA_helicase_DEAD_Q_motif"/>
</dbReference>
<feature type="domain" description="DEAD-box RNA helicase Q" evidence="9">
    <location>
        <begin position="94"/>
        <end position="122"/>
    </location>
</feature>
<dbReference type="Proteomes" id="UP001642484">
    <property type="component" value="Unassembled WGS sequence"/>
</dbReference>
<keyword evidence="11" id="KW-1185">Reference proteome</keyword>
<keyword evidence="4" id="KW-0347">Helicase</keyword>